<evidence type="ECO:0000313" key="3">
    <source>
        <dbReference type="Proteomes" id="UP000218824"/>
    </source>
</evidence>
<evidence type="ECO:0000256" key="1">
    <source>
        <dbReference type="SAM" id="MobiDB-lite"/>
    </source>
</evidence>
<feature type="region of interest" description="Disordered" evidence="1">
    <location>
        <begin position="1"/>
        <end position="20"/>
    </location>
</feature>
<dbReference type="EMBL" id="AP014940">
    <property type="protein sequence ID" value="BAV96213.1"/>
    <property type="molecule type" value="Genomic_DNA"/>
</dbReference>
<gene>
    <name evidence="2" type="ORF">LEN_0726</name>
</gene>
<name>A0AAU9AH23_LYSEN</name>
<accession>A0AAU9AH23</accession>
<dbReference type="AlphaFoldDB" id="A0AAU9AH23"/>
<organism evidence="2 3">
    <name type="scientific">Lysobacter enzymogenes</name>
    <dbReference type="NCBI Taxonomy" id="69"/>
    <lineage>
        <taxon>Bacteria</taxon>
        <taxon>Pseudomonadati</taxon>
        <taxon>Pseudomonadota</taxon>
        <taxon>Gammaproteobacteria</taxon>
        <taxon>Lysobacterales</taxon>
        <taxon>Lysobacteraceae</taxon>
        <taxon>Lysobacter</taxon>
    </lineage>
</organism>
<dbReference type="Proteomes" id="UP000218824">
    <property type="component" value="Chromosome"/>
</dbReference>
<reference evidence="2 3" key="1">
    <citation type="journal article" date="2017" name="DNA Res.">
        <title>Complete genome sequence and expression profile of the commercial lytic enzyme producer Lysobacter enzymogenes M497-1.</title>
        <authorList>
            <person name="Takami H."/>
            <person name="Toyoda A."/>
            <person name="Uchiyama I."/>
            <person name="Itoh T."/>
            <person name="Takaki Y."/>
            <person name="Arai W."/>
            <person name="Nishi S."/>
            <person name="Kawai M."/>
            <person name="Shinya K."/>
            <person name="Ikeda H."/>
        </authorList>
    </citation>
    <scope>NUCLEOTIDE SEQUENCE [LARGE SCALE GENOMIC DNA]</scope>
    <source>
        <strain evidence="2 3">M497-1</strain>
    </source>
</reference>
<dbReference type="KEGG" id="lem:LEN_0726"/>
<evidence type="ECO:0000313" key="2">
    <source>
        <dbReference type="EMBL" id="BAV96213.1"/>
    </source>
</evidence>
<protein>
    <submittedName>
        <fullName evidence="2">Uncharacterized protein</fullName>
    </submittedName>
</protein>
<sequence length="57" mass="5830">MVFSVNGTTDGARRGGGPRATALAREGLAWRYEAARTAAGADLRRGANRADVIGVAA</sequence>
<proteinExistence type="predicted"/>